<organism evidence="10 11">
    <name type="scientific">Tetranychus urticae</name>
    <name type="common">Two-spotted spider mite</name>
    <dbReference type="NCBI Taxonomy" id="32264"/>
    <lineage>
        <taxon>Eukaryota</taxon>
        <taxon>Metazoa</taxon>
        <taxon>Ecdysozoa</taxon>
        <taxon>Arthropoda</taxon>
        <taxon>Chelicerata</taxon>
        <taxon>Arachnida</taxon>
        <taxon>Acari</taxon>
        <taxon>Acariformes</taxon>
        <taxon>Trombidiformes</taxon>
        <taxon>Prostigmata</taxon>
        <taxon>Eleutherengona</taxon>
        <taxon>Raphignathae</taxon>
        <taxon>Tetranychoidea</taxon>
        <taxon>Tetranychidae</taxon>
        <taxon>Tetranychus</taxon>
    </lineage>
</organism>
<feature type="chain" id="PRO_5018739116" description="Peptidase C1A papain C-terminal domain-containing protein" evidence="7">
    <location>
        <begin position="17"/>
        <end position="252"/>
    </location>
</feature>
<keyword evidence="7" id="KW-0732">Signal</keyword>
<feature type="signal peptide" evidence="7">
    <location>
        <begin position="1"/>
        <end position="16"/>
    </location>
</feature>
<dbReference type="PROSITE" id="PS00639">
    <property type="entry name" value="THIOL_PROTEASE_HIS"/>
    <property type="match status" value="1"/>
</dbReference>
<dbReference type="CDD" id="cd02248">
    <property type="entry name" value="Peptidase_C1A"/>
    <property type="match status" value="1"/>
</dbReference>
<dbReference type="Gene3D" id="3.90.70.10">
    <property type="entry name" value="Cysteine proteinases"/>
    <property type="match status" value="2"/>
</dbReference>
<dbReference type="SUPFAM" id="SSF54001">
    <property type="entry name" value="Cysteine proteinases"/>
    <property type="match status" value="1"/>
</dbReference>
<accession>T1KDW8</accession>
<dbReference type="AlphaFoldDB" id="T1KDW8"/>
<feature type="domain" description="Cathepsin propeptide inhibitor" evidence="9">
    <location>
        <begin position="25"/>
        <end position="68"/>
    </location>
</feature>
<comment type="similarity">
    <text evidence="1">Belongs to the peptidase C1 family.</text>
</comment>
<dbReference type="PROSITE" id="PS00139">
    <property type="entry name" value="THIOL_PROTEASE_CYS"/>
    <property type="match status" value="1"/>
</dbReference>
<evidence type="ECO:0000256" key="5">
    <source>
        <dbReference type="ARBA" id="ARBA00023145"/>
    </source>
</evidence>
<dbReference type="InterPro" id="IPR025660">
    <property type="entry name" value="Pept_his_AS"/>
</dbReference>
<dbReference type="Pfam" id="PF00112">
    <property type="entry name" value="Peptidase_C1"/>
    <property type="match status" value="2"/>
</dbReference>
<evidence type="ECO:0000313" key="10">
    <source>
        <dbReference type="EnsemblMetazoa" id="tetur09g04470.1"/>
    </source>
</evidence>
<evidence type="ECO:0000259" key="9">
    <source>
        <dbReference type="SMART" id="SM00848"/>
    </source>
</evidence>
<sequence>MIRAALFVTLFALTAAASLSLDFQWESFKTKYGKSYDSAEEETEIAANDEVTYRLGVKKFSDLTAEEFKANHLGFKPARRPAPLVHNVNYTVKVPASVDWRTKGIVSEVKNQQQCGSCWAFSAIAFIESANAQKTVNLLNILGASISSFVNVPEADEKSLLSAVAERVVSAAIDAHPVQDYESGIFNTDECSSDPEDLDHGVVIVGYGSEDGTPYWILKNGWGEDFGLSGYFRMYRGNNMCRITGYASYPIV</sequence>
<dbReference type="PRINTS" id="PR00705">
    <property type="entry name" value="PAPAIN"/>
</dbReference>
<dbReference type="InterPro" id="IPR039417">
    <property type="entry name" value="Peptidase_C1A_papain-like"/>
</dbReference>
<evidence type="ECO:0000256" key="3">
    <source>
        <dbReference type="ARBA" id="ARBA00022801"/>
    </source>
</evidence>
<evidence type="ECO:0000256" key="2">
    <source>
        <dbReference type="ARBA" id="ARBA00022670"/>
    </source>
</evidence>
<keyword evidence="6" id="KW-1015">Disulfide bond</keyword>
<dbReference type="InterPro" id="IPR013128">
    <property type="entry name" value="Peptidase_C1A"/>
</dbReference>
<dbReference type="GO" id="GO:0006508">
    <property type="term" value="P:proteolysis"/>
    <property type="evidence" value="ECO:0007669"/>
    <property type="project" value="UniProtKB-KW"/>
</dbReference>
<reference evidence="11" key="1">
    <citation type="submission" date="2011-08" db="EMBL/GenBank/DDBJ databases">
        <authorList>
            <person name="Rombauts S."/>
        </authorList>
    </citation>
    <scope>NUCLEOTIDE SEQUENCE</scope>
    <source>
        <strain evidence="11">London</strain>
    </source>
</reference>
<dbReference type="HOGENOM" id="CLU_012184_1_2_1"/>
<dbReference type="Proteomes" id="UP000015104">
    <property type="component" value="Unassembled WGS sequence"/>
</dbReference>
<dbReference type="InterPro" id="IPR000169">
    <property type="entry name" value="Pept_cys_AS"/>
</dbReference>
<evidence type="ECO:0000256" key="4">
    <source>
        <dbReference type="ARBA" id="ARBA00022807"/>
    </source>
</evidence>
<evidence type="ECO:0000259" key="8">
    <source>
        <dbReference type="SMART" id="SM00645"/>
    </source>
</evidence>
<dbReference type="EnsemblMetazoa" id="tetur09g04470.1">
    <property type="protein sequence ID" value="tetur09g04470.1"/>
    <property type="gene ID" value="tetur09g04470"/>
</dbReference>
<dbReference type="PANTHER" id="PTHR12411">
    <property type="entry name" value="CYSTEINE PROTEASE FAMILY C1-RELATED"/>
    <property type="match status" value="1"/>
</dbReference>
<evidence type="ECO:0000256" key="7">
    <source>
        <dbReference type="SAM" id="SignalP"/>
    </source>
</evidence>
<keyword evidence="2" id="KW-0645">Protease</keyword>
<keyword evidence="4" id="KW-0788">Thiol protease</keyword>
<feature type="domain" description="Peptidase C1A papain C-terminal" evidence="8">
    <location>
        <begin position="94"/>
        <end position="251"/>
    </location>
</feature>
<keyword evidence="11" id="KW-1185">Reference proteome</keyword>
<dbReference type="GO" id="GO:0008234">
    <property type="term" value="F:cysteine-type peptidase activity"/>
    <property type="evidence" value="ECO:0007669"/>
    <property type="project" value="UniProtKB-KW"/>
</dbReference>
<dbReference type="SMART" id="SM00848">
    <property type="entry name" value="Inhibitor_I29"/>
    <property type="match status" value="1"/>
</dbReference>
<evidence type="ECO:0000313" key="11">
    <source>
        <dbReference type="Proteomes" id="UP000015104"/>
    </source>
</evidence>
<dbReference type="InterPro" id="IPR038765">
    <property type="entry name" value="Papain-like_cys_pep_sf"/>
</dbReference>
<proteinExistence type="inferred from homology"/>
<dbReference type="eggNOG" id="KOG1543">
    <property type="taxonomic scope" value="Eukaryota"/>
</dbReference>
<evidence type="ECO:0000256" key="6">
    <source>
        <dbReference type="ARBA" id="ARBA00023157"/>
    </source>
</evidence>
<protein>
    <recommendedName>
        <fullName evidence="12">Peptidase C1A papain C-terminal domain-containing protein</fullName>
    </recommendedName>
</protein>
<dbReference type="EMBL" id="CAEY01002029">
    <property type="status" value="NOT_ANNOTATED_CDS"/>
    <property type="molecule type" value="Genomic_DNA"/>
</dbReference>
<keyword evidence="3" id="KW-0378">Hydrolase</keyword>
<dbReference type="STRING" id="32264.T1KDW8"/>
<reference evidence="10" key="2">
    <citation type="submission" date="2015-06" db="UniProtKB">
        <authorList>
            <consortium name="EnsemblMetazoa"/>
        </authorList>
    </citation>
    <scope>IDENTIFICATION</scope>
</reference>
<name>T1KDW8_TETUR</name>
<dbReference type="InterPro" id="IPR013201">
    <property type="entry name" value="Prot_inhib_I29"/>
</dbReference>
<dbReference type="InterPro" id="IPR000668">
    <property type="entry name" value="Peptidase_C1A_C"/>
</dbReference>
<evidence type="ECO:0008006" key="12">
    <source>
        <dbReference type="Google" id="ProtNLM"/>
    </source>
</evidence>
<dbReference type="SMART" id="SM00645">
    <property type="entry name" value="Pept_C1"/>
    <property type="match status" value="1"/>
</dbReference>
<keyword evidence="5" id="KW-0865">Zymogen</keyword>
<evidence type="ECO:0000256" key="1">
    <source>
        <dbReference type="ARBA" id="ARBA00008455"/>
    </source>
</evidence>